<dbReference type="GO" id="GO:0035091">
    <property type="term" value="F:phosphatidylinositol binding"/>
    <property type="evidence" value="ECO:0007669"/>
    <property type="project" value="InterPro"/>
</dbReference>
<dbReference type="EMBL" id="KZ988408">
    <property type="protein sequence ID" value="RKP12260.1"/>
    <property type="molecule type" value="Genomic_DNA"/>
</dbReference>
<dbReference type="SUPFAM" id="SSF64268">
    <property type="entry name" value="PX domain"/>
    <property type="match status" value="1"/>
</dbReference>
<keyword evidence="5" id="KW-1185">Reference proteome</keyword>
<feature type="region of interest" description="Disordered" evidence="2">
    <location>
        <begin position="1"/>
        <end position="112"/>
    </location>
</feature>
<evidence type="ECO:0000313" key="5">
    <source>
        <dbReference type="Proteomes" id="UP000267251"/>
    </source>
</evidence>
<dbReference type="PANTHER" id="PTHR47185:SF1">
    <property type="entry name" value="PX DOMAIN-CONTAINING PROTEIN YPR097W"/>
    <property type="match status" value="1"/>
</dbReference>
<accession>A0A4P9Y361</accession>
<feature type="region of interest" description="Disordered" evidence="2">
    <location>
        <begin position="820"/>
        <end position="855"/>
    </location>
</feature>
<dbReference type="Pfam" id="PF12825">
    <property type="entry name" value="DUF3818"/>
    <property type="match status" value="2"/>
</dbReference>
<sequence length="979" mass="109957">MPPPPKKSFTQRASLLLDRPISPPSVDSEEWAAILGDDDQDPSSSSSSIPVEGSKEKEGPSSSSSPVQEDTPNVSSGPTTSSTQEEASEASPSIQGEEEEKKEAKAPAFAETSTISEETWTFQEQKLVARELLTRQVRLELAQLHAAMSLRSLHDGTSTAESTPTPLLRYIFQTQFLTFPFLQGVEPDFWHRVQRFLDELRRRGLGRVREPIEAVKRRRIYRRIERLTILTYNTAIKFTTPTPALVSSPTDDPASAAFPSGAPPPSSILPYAPPADLHSETLMTASSGPPIHGWSIDIITAKPIKETGRFGVREHTHAEFIISASLNGAPPAIIARRHRDVRALFNALRASSPTSYLPRPPRKIGNPRGYDPNRPNIRQPFRERDRLILRAYLRRILLSPWVSSSDAVLDFFLRDPIRLTQEDRLDGERRGAYEEFRHAEANRVRKETEILVQDMERDMSELRKDLMSPGGTDRALRCLELIERIEDLPPHFHIAISYSRLQFAAFLYDRYYNSDHATLRLQNLKRIHGLIPYRTLRAILAISNPTAMAKAFADLFLARPFGGRSLMQRMVANNLSEEIKECQKDIQATEEAIADPVLCRKIRAYVEDPESRYPDDASLGNAALISRLLQDRSRSPMLGSTQLLRVWPDGYDAGMDGRMGGLLRRFLVLESKRREKEELIQIIFLPLTSDLLKEVIGIFYRPIAQVYKAANIGSYVMDLSSFLDDLIRTIESLDDPLHAPSNSSPSSIPTSSSVSSSPPAPSEDPATRFTHPLDPFTSLIERHQEQMYHFVHMIYSRDVEGIFRQLSSYMDGYQQFLRNGPDSPPIDMNRLIREGLSSSPGSTSPGGSGSKVGLSKDLASLSTYRQAVKDRRRRKLRDRLTKGGEVWDEREVQGMIQDMGLDASAEDVLEVDEEADEDEVDEDLEEGRGRGDLRERRKGLAYKEPAIPEPELSTVPKLLRGFIRELSSRLATPSAKASS</sequence>
<dbReference type="Proteomes" id="UP000267251">
    <property type="component" value="Unassembled WGS sequence"/>
</dbReference>
<dbReference type="InterPro" id="IPR024555">
    <property type="entry name" value="PX-associated"/>
</dbReference>
<keyword evidence="1" id="KW-0175">Coiled coil</keyword>
<feature type="compositionally biased region" description="Polar residues" evidence="2">
    <location>
        <begin position="67"/>
        <end position="77"/>
    </location>
</feature>
<evidence type="ECO:0000256" key="1">
    <source>
        <dbReference type="SAM" id="Coils"/>
    </source>
</evidence>
<feature type="compositionally biased region" description="Acidic residues" evidence="2">
    <location>
        <begin position="912"/>
        <end position="925"/>
    </location>
</feature>
<dbReference type="OrthoDB" id="71672at2759"/>
<feature type="region of interest" description="Disordered" evidence="2">
    <location>
        <begin position="738"/>
        <end position="773"/>
    </location>
</feature>
<dbReference type="PANTHER" id="PTHR47185">
    <property type="entry name" value="PX DOMAIN-CONTAINING PROTEIN YPR097W"/>
    <property type="match status" value="1"/>
</dbReference>
<protein>
    <recommendedName>
        <fullName evidence="3">PX domain-containing protein</fullName>
    </recommendedName>
</protein>
<dbReference type="PROSITE" id="PS50195">
    <property type="entry name" value="PX"/>
    <property type="match status" value="1"/>
</dbReference>
<gene>
    <name evidence="4" type="ORF">BJ684DRAFT_21188</name>
</gene>
<feature type="compositionally biased region" description="Basic and acidic residues" evidence="2">
    <location>
        <begin position="926"/>
        <end position="935"/>
    </location>
</feature>
<dbReference type="InterPro" id="IPR001683">
    <property type="entry name" value="PX_dom"/>
</dbReference>
<feature type="coiled-coil region" evidence="1">
    <location>
        <begin position="438"/>
        <end position="465"/>
    </location>
</feature>
<evidence type="ECO:0000313" key="4">
    <source>
        <dbReference type="EMBL" id="RKP12260.1"/>
    </source>
</evidence>
<dbReference type="Pfam" id="PF00787">
    <property type="entry name" value="PX"/>
    <property type="match status" value="1"/>
</dbReference>
<proteinExistence type="predicted"/>
<feature type="region of interest" description="Disordered" evidence="2">
    <location>
        <begin position="355"/>
        <end position="377"/>
    </location>
</feature>
<feature type="domain" description="PX" evidence="3">
    <location>
        <begin position="298"/>
        <end position="419"/>
    </location>
</feature>
<evidence type="ECO:0000259" key="3">
    <source>
        <dbReference type="PROSITE" id="PS50195"/>
    </source>
</evidence>
<dbReference type="Gene3D" id="3.30.1520.10">
    <property type="entry name" value="Phox-like domain"/>
    <property type="match status" value="1"/>
</dbReference>
<dbReference type="InterPro" id="IPR036871">
    <property type="entry name" value="PX_dom_sf"/>
</dbReference>
<name>A0A4P9Y361_9FUNG</name>
<evidence type="ECO:0000256" key="2">
    <source>
        <dbReference type="SAM" id="MobiDB-lite"/>
    </source>
</evidence>
<feature type="region of interest" description="Disordered" evidence="2">
    <location>
        <begin position="912"/>
        <end position="942"/>
    </location>
</feature>
<dbReference type="Pfam" id="PF12828">
    <property type="entry name" value="PXB"/>
    <property type="match status" value="1"/>
</dbReference>
<feature type="compositionally biased region" description="Low complexity" evidence="2">
    <location>
        <begin position="78"/>
        <end position="93"/>
    </location>
</feature>
<feature type="compositionally biased region" description="Low complexity" evidence="2">
    <location>
        <begin position="740"/>
        <end position="757"/>
    </location>
</feature>
<reference evidence="5" key="1">
    <citation type="journal article" date="2018" name="Nat. Microbiol.">
        <title>Leveraging single-cell genomics to expand the fungal tree of life.</title>
        <authorList>
            <person name="Ahrendt S.R."/>
            <person name="Quandt C.A."/>
            <person name="Ciobanu D."/>
            <person name="Clum A."/>
            <person name="Salamov A."/>
            <person name="Andreopoulos B."/>
            <person name="Cheng J.F."/>
            <person name="Woyke T."/>
            <person name="Pelin A."/>
            <person name="Henrissat B."/>
            <person name="Reynolds N.K."/>
            <person name="Benny G.L."/>
            <person name="Smith M.E."/>
            <person name="James T.Y."/>
            <person name="Grigoriev I.V."/>
        </authorList>
    </citation>
    <scope>NUCLEOTIDE SEQUENCE [LARGE SCALE GENOMIC DNA]</scope>
</reference>
<dbReference type="AlphaFoldDB" id="A0A4P9Y361"/>
<dbReference type="InterPro" id="IPR047168">
    <property type="entry name" value="LEC1-like"/>
</dbReference>
<dbReference type="InterPro" id="IPR024554">
    <property type="entry name" value="LEC1-like_C"/>
</dbReference>
<organism evidence="4 5">
    <name type="scientific">Piptocephalis cylindrospora</name>
    <dbReference type="NCBI Taxonomy" id="1907219"/>
    <lineage>
        <taxon>Eukaryota</taxon>
        <taxon>Fungi</taxon>
        <taxon>Fungi incertae sedis</taxon>
        <taxon>Zoopagomycota</taxon>
        <taxon>Zoopagomycotina</taxon>
        <taxon>Zoopagomycetes</taxon>
        <taxon>Zoopagales</taxon>
        <taxon>Piptocephalidaceae</taxon>
        <taxon>Piptocephalis</taxon>
    </lineage>
</organism>
<feature type="region of interest" description="Disordered" evidence="2">
    <location>
        <begin position="243"/>
        <end position="262"/>
    </location>
</feature>